<evidence type="ECO:0000313" key="3">
    <source>
        <dbReference type="Proteomes" id="UP000708208"/>
    </source>
</evidence>
<evidence type="ECO:0000256" key="1">
    <source>
        <dbReference type="SAM" id="MobiDB-lite"/>
    </source>
</evidence>
<dbReference type="Proteomes" id="UP000708208">
    <property type="component" value="Unassembled WGS sequence"/>
</dbReference>
<sequence length="291" mass="31849">LEGRKPTQDESTSPDLFSENIVDSISALLDSPNSVQSRSPQKELHQDTLDLASTLVTSPETSSQDIPQEDINSENLSPIGKAQENLVITPEQEDSHDAPEAIISPVDTGKPPELLPEVPQTPAEASNTFRFRMSVTRTPARTTPIRNRLRPRGDDYRGGSPKPFSVKQKITERPLTLIKELHLPPVNFQLPTTVPKPWLALASTTSSVEAYVDAPLFTVGSSTVSPPHQPMHTSPAAEVFTSVPAEAMDSGDSVFPDMQIDSPAERPSHSRRLSAQGRLFSKEAKYYFCNS</sequence>
<keyword evidence="3" id="KW-1185">Reference proteome</keyword>
<organism evidence="2 3">
    <name type="scientific">Allacma fusca</name>
    <dbReference type="NCBI Taxonomy" id="39272"/>
    <lineage>
        <taxon>Eukaryota</taxon>
        <taxon>Metazoa</taxon>
        <taxon>Ecdysozoa</taxon>
        <taxon>Arthropoda</taxon>
        <taxon>Hexapoda</taxon>
        <taxon>Collembola</taxon>
        <taxon>Symphypleona</taxon>
        <taxon>Sminthuridae</taxon>
        <taxon>Allacma</taxon>
    </lineage>
</organism>
<gene>
    <name evidence="2" type="ORF">AFUS01_LOCUS17583</name>
</gene>
<feature type="compositionally biased region" description="Polar residues" evidence="1">
    <location>
        <begin position="54"/>
        <end position="66"/>
    </location>
</feature>
<evidence type="ECO:0000313" key="2">
    <source>
        <dbReference type="EMBL" id="CAG7728827.1"/>
    </source>
</evidence>
<protein>
    <submittedName>
        <fullName evidence="2">Uncharacterized protein</fullName>
    </submittedName>
</protein>
<name>A0A8J2K2S7_9HEXA</name>
<feature type="non-terminal residue" evidence="2">
    <location>
        <position position="1"/>
    </location>
</feature>
<proteinExistence type="predicted"/>
<feature type="region of interest" description="Disordered" evidence="1">
    <location>
        <begin position="145"/>
        <end position="165"/>
    </location>
</feature>
<reference evidence="2" key="1">
    <citation type="submission" date="2021-06" db="EMBL/GenBank/DDBJ databases">
        <authorList>
            <person name="Hodson N. C."/>
            <person name="Mongue J. A."/>
            <person name="Jaron S. K."/>
        </authorList>
    </citation>
    <scope>NUCLEOTIDE SEQUENCE</scope>
</reference>
<feature type="region of interest" description="Disordered" evidence="1">
    <location>
        <begin position="251"/>
        <end position="275"/>
    </location>
</feature>
<feature type="region of interest" description="Disordered" evidence="1">
    <location>
        <begin position="29"/>
        <end position="79"/>
    </location>
</feature>
<accession>A0A8J2K2S7</accession>
<comment type="caution">
    <text evidence="2">The sequence shown here is derived from an EMBL/GenBank/DDBJ whole genome shotgun (WGS) entry which is preliminary data.</text>
</comment>
<dbReference type="AlphaFoldDB" id="A0A8J2K2S7"/>
<dbReference type="EMBL" id="CAJVCH010169258">
    <property type="protein sequence ID" value="CAG7728827.1"/>
    <property type="molecule type" value="Genomic_DNA"/>
</dbReference>